<evidence type="ECO:0000313" key="4">
    <source>
        <dbReference type="Proteomes" id="UP000546200"/>
    </source>
</evidence>
<dbReference type="InterPro" id="IPR002048">
    <property type="entry name" value="EF_hand_dom"/>
</dbReference>
<evidence type="ECO:0000256" key="1">
    <source>
        <dbReference type="SAM" id="MobiDB-lite"/>
    </source>
</evidence>
<evidence type="ECO:0000259" key="2">
    <source>
        <dbReference type="PROSITE" id="PS50222"/>
    </source>
</evidence>
<dbReference type="InterPro" id="IPR011992">
    <property type="entry name" value="EF-hand-dom_pair"/>
</dbReference>
<proteinExistence type="predicted"/>
<dbReference type="PROSITE" id="PS50222">
    <property type="entry name" value="EF_HAND_2"/>
    <property type="match status" value="1"/>
</dbReference>
<gene>
    <name evidence="3" type="ORF">FHS94_002988</name>
</gene>
<dbReference type="AlphaFoldDB" id="A0A7W9BFK1"/>
<sequence>MTILLSLLLAAAAQEVVPDVRVTGPGRPNSQTPATLVVEPAAMLIVSCDTDADGRTTRTELEACLRGNFDAIDTAHRGQIGYIDYGRWQTMWLGDQGALPSPFEVDRDGDNRVTTDELLAQFNKLFARFDKNGDKAVTRAEALTVRATAADARGPVGGRGKRGGANRPKPERVPGGRPGEGAPDEQP</sequence>
<evidence type="ECO:0000313" key="3">
    <source>
        <dbReference type="EMBL" id="MBB5716128.1"/>
    </source>
</evidence>
<comment type="caution">
    <text evidence="3">The sequence shown here is derived from an EMBL/GenBank/DDBJ whole genome shotgun (WGS) entry which is preliminary data.</text>
</comment>
<name>A0A7W9BFK1_9SPHN</name>
<feature type="region of interest" description="Disordered" evidence="1">
    <location>
        <begin position="147"/>
        <end position="187"/>
    </location>
</feature>
<dbReference type="Gene3D" id="1.10.238.10">
    <property type="entry name" value="EF-hand"/>
    <property type="match status" value="1"/>
</dbReference>
<organism evidence="3 4">
    <name type="scientific">Sphingomonas aerophila</name>
    <dbReference type="NCBI Taxonomy" id="1344948"/>
    <lineage>
        <taxon>Bacteria</taxon>
        <taxon>Pseudomonadati</taxon>
        <taxon>Pseudomonadota</taxon>
        <taxon>Alphaproteobacteria</taxon>
        <taxon>Sphingomonadales</taxon>
        <taxon>Sphingomonadaceae</taxon>
        <taxon>Sphingomonas</taxon>
    </lineage>
</organism>
<protein>
    <recommendedName>
        <fullName evidence="2">EF-hand domain-containing protein</fullName>
    </recommendedName>
</protein>
<reference evidence="3 4" key="1">
    <citation type="submission" date="2020-08" db="EMBL/GenBank/DDBJ databases">
        <title>Genomic Encyclopedia of Type Strains, Phase IV (KMG-IV): sequencing the most valuable type-strain genomes for metagenomic binning, comparative biology and taxonomic classification.</title>
        <authorList>
            <person name="Goeker M."/>
        </authorList>
    </citation>
    <scope>NUCLEOTIDE SEQUENCE [LARGE SCALE GENOMIC DNA]</scope>
    <source>
        <strain evidence="3 4">DSM 100044</strain>
    </source>
</reference>
<dbReference type="RefSeq" id="WP_184059118.1">
    <property type="nucleotide sequence ID" value="NZ_JACIJK010000009.1"/>
</dbReference>
<feature type="domain" description="EF-hand" evidence="2">
    <location>
        <begin position="117"/>
        <end position="152"/>
    </location>
</feature>
<dbReference type="GO" id="GO:0005509">
    <property type="term" value="F:calcium ion binding"/>
    <property type="evidence" value="ECO:0007669"/>
    <property type="project" value="InterPro"/>
</dbReference>
<dbReference type="SUPFAM" id="SSF47473">
    <property type="entry name" value="EF-hand"/>
    <property type="match status" value="1"/>
</dbReference>
<keyword evidence="4" id="KW-1185">Reference proteome</keyword>
<dbReference type="EMBL" id="JACIJK010000009">
    <property type="protein sequence ID" value="MBB5716128.1"/>
    <property type="molecule type" value="Genomic_DNA"/>
</dbReference>
<accession>A0A7W9BFK1</accession>
<dbReference type="Proteomes" id="UP000546200">
    <property type="component" value="Unassembled WGS sequence"/>
</dbReference>